<feature type="binding site" evidence="12">
    <location>
        <position position="534"/>
    </location>
    <ligand>
        <name>Zn(2+)</name>
        <dbReference type="ChEBI" id="CHEBI:29105"/>
        <label>2</label>
    </ligand>
</feature>
<dbReference type="Pfam" id="PF18319">
    <property type="entry name" value="Zn_ribbon_PriA"/>
    <property type="match status" value="1"/>
</dbReference>
<evidence type="ECO:0000256" key="4">
    <source>
        <dbReference type="ARBA" id="ARBA00022741"/>
    </source>
</evidence>
<reference evidence="15" key="2">
    <citation type="journal article" date="2021" name="PeerJ">
        <title>Extensive microbial diversity within the chicken gut microbiome revealed by metagenomics and culture.</title>
        <authorList>
            <person name="Gilroy R."/>
            <person name="Ravi A."/>
            <person name="Getino M."/>
            <person name="Pursley I."/>
            <person name="Horton D.L."/>
            <person name="Alikhan N.F."/>
            <person name="Baker D."/>
            <person name="Gharbi K."/>
            <person name="Hall N."/>
            <person name="Watson M."/>
            <person name="Adriaenssens E.M."/>
            <person name="Foster-Nyarko E."/>
            <person name="Jarju S."/>
            <person name="Secka A."/>
            <person name="Antonio M."/>
            <person name="Oren A."/>
            <person name="Chaudhuri R.R."/>
            <person name="La Ragione R."/>
            <person name="Hildebrand F."/>
            <person name="Pallen M.J."/>
        </authorList>
    </citation>
    <scope>NUCLEOTIDE SEQUENCE</scope>
    <source>
        <strain evidence="15">CHK191-8634</strain>
    </source>
</reference>
<dbReference type="GO" id="GO:0005524">
    <property type="term" value="F:ATP binding"/>
    <property type="evidence" value="ECO:0007669"/>
    <property type="project" value="UniProtKB-UniRule"/>
</dbReference>
<evidence type="ECO:0000256" key="6">
    <source>
        <dbReference type="ARBA" id="ARBA00022806"/>
    </source>
</evidence>
<feature type="domain" description="Helicase ATP-binding" evidence="13">
    <location>
        <begin position="297"/>
        <end position="463"/>
    </location>
</feature>
<dbReference type="EMBL" id="DVMR01000061">
    <property type="protein sequence ID" value="HIU44271.1"/>
    <property type="molecule type" value="Genomic_DNA"/>
</dbReference>
<dbReference type="GO" id="GO:0006302">
    <property type="term" value="P:double-strand break repair"/>
    <property type="evidence" value="ECO:0007669"/>
    <property type="project" value="InterPro"/>
</dbReference>
<comment type="subunit">
    <text evidence="12">Component of the replication restart primosome.</text>
</comment>
<dbReference type="InterPro" id="IPR005259">
    <property type="entry name" value="PriA"/>
</dbReference>
<feature type="binding site" evidence="12">
    <location>
        <position position="528"/>
    </location>
    <ligand>
        <name>Zn(2+)</name>
        <dbReference type="ChEBI" id="CHEBI:29105"/>
        <label>1</label>
    </ligand>
</feature>
<dbReference type="InterPro" id="IPR040498">
    <property type="entry name" value="PriA_CRR"/>
</dbReference>
<feature type="binding site" evidence="12">
    <location>
        <position position="525"/>
    </location>
    <ligand>
        <name>Zn(2+)</name>
        <dbReference type="ChEBI" id="CHEBI:29105"/>
        <label>1</label>
    </ligand>
</feature>
<comment type="function">
    <text evidence="12">Initiates the restart of stalled replication forks, which reloads the replicative helicase on sites other than the origin of replication. Recognizes and binds to abandoned replication forks and remodels them to uncover a helicase loading site. Promotes assembly of the primosome at these replication forks.</text>
</comment>
<feature type="binding site" evidence="12">
    <location>
        <position position="555"/>
    </location>
    <ligand>
        <name>Zn(2+)</name>
        <dbReference type="ChEBI" id="CHEBI:29105"/>
        <label>2</label>
    </ligand>
</feature>
<evidence type="ECO:0000313" key="16">
    <source>
        <dbReference type="Proteomes" id="UP000824073"/>
    </source>
</evidence>
<comment type="cofactor">
    <cofactor evidence="12">
        <name>Zn(2+)</name>
        <dbReference type="ChEBI" id="CHEBI:29105"/>
    </cofactor>
    <text evidence="12">Binds 2 zinc ions per subunit.</text>
</comment>
<dbReference type="CDD" id="cd18804">
    <property type="entry name" value="SF2_C_priA"/>
    <property type="match status" value="1"/>
</dbReference>
<evidence type="ECO:0000259" key="14">
    <source>
        <dbReference type="PROSITE" id="PS51194"/>
    </source>
</evidence>
<dbReference type="SMART" id="SM00490">
    <property type="entry name" value="HELICc"/>
    <property type="match status" value="1"/>
</dbReference>
<comment type="catalytic activity">
    <reaction evidence="11 12">
        <text>ATP + H2O = ADP + phosphate + H(+)</text>
        <dbReference type="Rhea" id="RHEA:13065"/>
        <dbReference type="ChEBI" id="CHEBI:15377"/>
        <dbReference type="ChEBI" id="CHEBI:15378"/>
        <dbReference type="ChEBI" id="CHEBI:30616"/>
        <dbReference type="ChEBI" id="CHEBI:43474"/>
        <dbReference type="ChEBI" id="CHEBI:456216"/>
        <dbReference type="EC" id="5.6.2.4"/>
    </reaction>
</comment>
<dbReference type="GO" id="GO:0006269">
    <property type="term" value="P:DNA replication, synthesis of primer"/>
    <property type="evidence" value="ECO:0007669"/>
    <property type="project" value="UniProtKB-KW"/>
</dbReference>
<dbReference type="GO" id="GO:0016787">
    <property type="term" value="F:hydrolase activity"/>
    <property type="evidence" value="ECO:0007669"/>
    <property type="project" value="UniProtKB-KW"/>
</dbReference>
<organism evidence="15 16">
    <name type="scientific">Candidatus Ventrousia excrementavium</name>
    <dbReference type="NCBI Taxonomy" id="2840961"/>
    <lineage>
        <taxon>Bacteria</taxon>
        <taxon>Bacillati</taxon>
        <taxon>Bacillota</taxon>
        <taxon>Clostridia</taxon>
        <taxon>Eubacteriales</taxon>
        <taxon>Clostridiaceae</taxon>
        <taxon>Clostridiaceae incertae sedis</taxon>
        <taxon>Candidatus Ventrousia</taxon>
    </lineage>
</organism>
<evidence type="ECO:0000256" key="12">
    <source>
        <dbReference type="HAMAP-Rule" id="MF_00983"/>
    </source>
</evidence>
<accession>A0A9D1S1D6</accession>
<dbReference type="InterPro" id="IPR027417">
    <property type="entry name" value="P-loop_NTPase"/>
</dbReference>
<evidence type="ECO:0000259" key="13">
    <source>
        <dbReference type="PROSITE" id="PS51192"/>
    </source>
</evidence>
<dbReference type="InterPro" id="IPR041236">
    <property type="entry name" value="PriA_C"/>
</dbReference>
<dbReference type="InterPro" id="IPR011545">
    <property type="entry name" value="DEAD/DEAH_box_helicase_dom"/>
</dbReference>
<dbReference type="GO" id="GO:1990077">
    <property type="term" value="C:primosome complex"/>
    <property type="evidence" value="ECO:0007669"/>
    <property type="project" value="UniProtKB-UniRule"/>
</dbReference>
<keyword evidence="3 12" id="KW-0479">Metal-binding</keyword>
<reference evidence="15" key="1">
    <citation type="submission" date="2020-10" db="EMBL/GenBank/DDBJ databases">
        <authorList>
            <person name="Gilroy R."/>
        </authorList>
    </citation>
    <scope>NUCLEOTIDE SEQUENCE</scope>
    <source>
        <strain evidence="15">CHK191-8634</strain>
    </source>
</reference>
<dbReference type="GO" id="GO:0003677">
    <property type="term" value="F:DNA binding"/>
    <property type="evidence" value="ECO:0007669"/>
    <property type="project" value="UniProtKB-UniRule"/>
</dbReference>
<dbReference type="InterPro" id="IPR014001">
    <property type="entry name" value="Helicase_ATP-bd"/>
</dbReference>
<dbReference type="AlphaFoldDB" id="A0A9D1S1D6"/>
<feature type="binding site" evidence="12">
    <location>
        <position position="552"/>
    </location>
    <ligand>
        <name>Zn(2+)</name>
        <dbReference type="ChEBI" id="CHEBI:29105"/>
        <label>2</label>
    </ligand>
</feature>
<dbReference type="PROSITE" id="PS51192">
    <property type="entry name" value="HELICASE_ATP_BIND_1"/>
    <property type="match status" value="1"/>
</dbReference>
<comment type="similarity">
    <text evidence="12">Belongs to the helicase family. PriA subfamily.</text>
</comment>
<evidence type="ECO:0000256" key="9">
    <source>
        <dbReference type="ARBA" id="ARBA00023125"/>
    </source>
</evidence>
<dbReference type="GO" id="GO:0006310">
    <property type="term" value="P:DNA recombination"/>
    <property type="evidence" value="ECO:0007669"/>
    <property type="project" value="InterPro"/>
</dbReference>
<dbReference type="CDD" id="cd17929">
    <property type="entry name" value="DEXHc_priA"/>
    <property type="match status" value="1"/>
</dbReference>
<dbReference type="Pfam" id="PF00270">
    <property type="entry name" value="DEAD"/>
    <property type="match status" value="1"/>
</dbReference>
<feature type="binding site" evidence="12">
    <location>
        <position position="568"/>
    </location>
    <ligand>
        <name>Zn(2+)</name>
        <dbReference type="ChEBI" id="CHEBI:29105"/>
        <label>1</label>
    </ligand>
</feature>
<evidence type="ECO:0000256" key="3">
    <source>
        <dbReference type="ARBA" id="ARBA00022723"/>
    </source>
</evidence>
<dbReference type="GO" id="GO:0008270">
    <property type="term" value="F:zinc ion binding"/>
    <property type="evidence" value="ECO:0007669"/>
    <property type="project" value="UniProtKB-UniRule"/>
</dbReference>
<comment type="caution">
    <text evidence="15">The sequence shown here is derived from an EMBL/GenBank/DDBJ whole genome shotgun (WGS) entry which is preliminary data.</text>
</comment>
<evidence type="ECO:0000256" key="10">
    <source>
        <dbReference type="ARBA" id="ARBA00023235"/>
    </source>
</evidence>
<keyword evidence="8 12" id="KW-0067">ATP-binding</keyword>
<dbReference type="Pfam" id="PF00271">
    <property type="entry name" value="Helicase_C"/>
    <property type="match status" value="1"/>
</dbReference>
<dbReference type="GO" id="GO:0043138">
    <property type="term" value="F:3'-5' DNA helicase activity"/>
    <property type="evidence" value="ECO:0007669"/>
    <property type="project" value="UniProtKB-EC"/>
</dbReference>
<dbReference type="SMART" id="SM00487">
    <property type="entry name" value="DEXDc"/>
    <property type="match status" value="1"/>
</dbReference>
<dbReference type="InterPro" id="IPR001650">
    <property type="entry name" value="Helicase_C-like"/>
</dbReference>
<keyword evidence="10 12" id="KW-0413">Isomerase</keyword>
<evidence type="ECO:0000256" key="7">
    <source>
        <dbReference type="ARBA" id="ARBA00022833"/>
    </source>
</evidence>
<dbReference type="SUPFAM" id="SSF52540">
    <property type="entry name" value="P-loop containing nucleoside triphosphate hydrolases"/>
    <property type="match status" value="2"/>
</dbReference>
<sequence>MPQDRKIARAAVSSAVYSIDKAYDYEIPDRWQDVARPGQRVIVPFGAGNRKAEGVIFEVVTACDDRPLKPLAHLFDDEFTLSPDELSLALWMKKRYFCTLFEAACAFFPPGVWNKGQEVYVPGPLPLDEALAKAGGGQKARLTEVVYQSQKPFGAAELARQTGIASAPRLLSQLVRSGVLETRVDYQRKVGDKTIKTLRLALPMPQAIEKLGRGKLAEKRKSVLDCLSREGTLPEKELCYLTGVSAATVRTMEKLGLLLAEQHEVYRGPVTAISDEAAPEITLSPEQQNVFEQILRLQDSAQPGAALLRGVTGSGKTLVYIALIRETLKKGKNAILLVPEIALTPQMLRQFTRHFGSTVAVMHSALTAAQRMDEYKRVRSGRARVVVGTRSAVFAPLTNLGIIIIDEEQEPTYSSESAPRYHAAEIAKYRCFKDGGLVLLGSATPSVESYYNAMTGKYALFTLSQRYQDMPLPTACISDMRSALLDGDAALIGPDLRRELEDTLSRNEQAVLFINRRGSARMAVCIDCGYVPECQNCSVALTYHSRNGRLMCHHCGFSIPLEHTCPVCGSEHIRLIGAGTQKVEEELYALFPDVRVIRMDADTTTGRTTHEKLLDSFAKGGAAILLGTQMVAKGLDFDNVTLVGVLDADLSLYCGDYHAQERTFSLLAQVVGRAGRRNKPGRAVIQTYHPDHPVILTAAAQDYQSFFEYEIKSREALKAPPFDDLFVFQVSAVQENDALRAALRIAGILVKAMQERYADLQTPVLGPAPCAILRLHNKYRYTVSFRSRDSRRVRELVSLALNAFYASPQSRAVTVTAARNPLT</sequence>
<dbReference type="Gene3D" id="3.40.50.300">
    <property type="entry name" value="P-loop containing nucleotide triphosphate hydrolases"/>
    <property type="match status" value="2"/>
</dbReference>
<dbReference type="EC" id="5.6.2.4" evidence="12"/>
<dbReference type="PANTHER" id="PTHR30580:SF0">
    <property type="entry name" value="PRIMOSOMAL PROTEIN N"/>
    <property type="match status" value="1"/>
</dbReference>
<dbReference type="GO" id="GO:0006270">
    <property type="term" value="P:DNA replication initiation"/>
    <property type="evidence" value="ECO:0007669"/>
    <property type="project" value="TreeGrafter"/>
</dbReference>
<proteinExistence type="inferred from homology"/>
<keyword evidence="9 12" id="KW-0238">DNA-binding</keyword>
<evidence type="ECO:0000256" key="1">
    <source>
        <dbReference type="ARBA" id="ARBA00022515"/>
    </source>
</evidence>
<dbReference type="InterPro" id="IPR042115">
    <property type="entry name" value="PriA_3primeBD_sf"/>
</dbReference>
<dbReference type="PROSITE" id="PS51194">
    <property type="entry name" value="HELICASE_CTER"/>
    <property type="match status" value="1"/>
</dbReference>
<evidence type="ECO:0000256" key="8">
    <source>
        <dbReference type="ARBA" id="ARBA00022840"/>
    </source>
</evidence>
<evidence type="ECO:0000256" key="5">
    <source>
        <dbReference type="ARBA" id="ARBA00022801"/>
    </source>
</evidence>
<name>A0A9D1S1D6_9CLOT</name>
<dbReference type="Pfam" id="PF17764">
    <property type="entry name" value="PriA_3primeBD"/>
    <property type="match status" value="1"/>
</dbReference>
<dbReference type="PANTHER" id="PTHR30580">
    <property type="entry name" value="PRIMOSOMAL PROTEIN N"/>
    <property type="match status" value="1"/>
</dbReference>
<keyword evidence="4 12" id="KW-0547">Nucleotide-binding</keyword>
<feature type="binding site" evidence="12">
    <location>
        <position position="537"/>
    </location>
    <ligand>
        <name>Zn(2+)</name>
        <dbReference type="ChEBI" id="CHEBI:29105"/>
        <label>2</label>
    </ligand>
</feature>
<feature type="binding site" evidence="12">
    <location>
        <position position="565"/>
    </location>
    <ligand>
        <name>Zn(2+)</name>
        <dbReference type="ChEBI" id="CHEBI:29105"/>
        <label>1</label>
    </ligand>
</feature>
<dbReference type="Proteomes" id="UP000824073">
    <property type="component" value="Unassembled WGS sequence"/>
</dbReference>
<keyword evidence="2 12" id="KW-0235">DNA replication</keyword>
<keyword evidence="7 12" id="KW-0862">Zinc</keyword>
<dbReference type="InterPro" id="IPR041222">
    <property type="entry name" value="PriA_3primeBD"/>
</dbReference>
<dbReference type="NCBIfam" id="TIGR00595">
    <property type="entry name" value="priA"/>
    <property type="match status" value="1"/>
</dbReference>
<evidence type="ECO:0000313" key="15">
    <source>
        <dbReference type="EMBL" id="HIU44271.1"/>
    </source>
</evidence>
<dbReference type="Pfam" id="PF18074">
    <property type="entry name" value="PriA_C"/>
    <property type="match status" value="1"/>
</dbReference>
<keyword evidence="1 12" id="KW-0639">Primosome</keyword>
<dbReference type="HAMAP" id="MF_00983">
    <property type="entry name" value="PriA"/>
    <property type="match status" value="1"/>
</dbReference>
<dbReference type="FunFam" id="3.40.50.300:FF:000489">
    <property type="entry name" value="Primosome assembly protein PriA"/>
    <property type="match status" value="1"/>
</dbReference>
<feature type="domain" description="Helicase C-terminal" evidence="14">
    <location>
        <begin position="560"/>
        <end position="734"/>
    </location>
</feature>
<protein>
    <recommendedName>
        <fullName evidence="12">Replication restart protein PriA</fullName>
    </recommendedName>
    <alternativeName>
        <fullName evidence="12">ATP-dependent DNA helicase PriA</fullName>
        <ecNumber evidence="12">5.6.2.4</ecNumber>
    </alternativeName>
    <alternativeName>
        <fullName evidence="12">DNA 3'-5' helicase PriA</fullName>
    </alternativeName>
</protein>
<keyword evidence="5 12" id="KW-0378">Hydrolase</keyword>
<evidence type="ECO:0000256" key="11">
    <source>
        <dbReference type="ARBA" id="ARBA00048988"/>
    </source>
</evidence>
<keyword evidence="6 12" id="KW-0347">Helicase</keyword>
<evidence type="ECO:0000256" key="2">
    <source>
        <dbReference type="ARBA" id="ARBA00022705"/>
    </source>
</evidence>
<gene>
    <name evidence="12 15" type="primary">priA</name>
    <name evidence="15" type="ORF">IAB67_08260</name>
</gene>
<comment type="catalytic activity">
    <reaction evidence="12">
        <text>Couples ATP hydrolysis with the unwinding of duplex DNA by translocating in the 3'-5' direction.</text>
        <dbReference type="EC" id="5.6.2.4"/>
    </reaction>
</comment>
<dbReference type="Gene3D" id="3.40.1440.60">
    <property type="entry name" value="PriA, 3(prime) DNA-binding domain"/>
    <property type="match status" value="1"/>
</dbReference>